<dbReference type="EMBL" id="MN740990">
    <property type="protein sequence ID" value="QHU21556.1"/>
    <property type="molecule type" value="Genomic_DNA"/>
</dbReference>
<proteinExistence type="predicted"/>
<sequence length="180" mass="20982">MSSTNDLQDTSEDKPEECIELKNIKYKTMLLSGNIIHEIKSSNDLNNLEKFLEDNKTRNQSEPWSKLDKTVKTKKLLIFAENYSKEKNYEPDEINILIAFLKDCLDRKRLQRVKDVDYDKTTGEIKDIPALHFNKSNKHFTLKNVDKRISTLKSLSQKKVRITIKNVKDNLSSSDSDKED</sequence>
<reference evidence="1" key="1">
    <citation type="journal article" date="2020" name="Nature">
        <title>Giant virus diversity and host interactions through global metagenomics.</title>
        <authorList>
            <person name="Schulz F."/>
            <person name="Roux S."/>
            <person name="Paez-Espino D."/>
            <person name="Jungbluth S."/>
            <person name="Walsh D.A."/>
            <person name="Denef V.J."/>
            <person name="McMahon K.D."/>
            <person name="Konstantinidis K.T."/>
            <person name="Eloe-Fadrosh E.A."/>
            <person name="Kyrpides N.C."/>
            <person name="Woyke T."/>
        </authorList>
    </citation>
    <scope>NUCLEOTIDE SEQUENCE</scope>
    <source>
        <strain evidence="1">GVMAG-S-3300013094-109</strain>
    </source>
</reference>
<evidence type="ECO:0000313" key="1">
    <source>
        <dbReference type="EMBL" id="QHU21556.1"/>
    </source>
</evidence>
<protein>
    <submittedName>
        <fullName evidence="1">Uncharacterized protein</fullName>
    </submittedName>
</protein>
<accession>A0A6C0KWQ0</accession>
<name>A0A6C0KWQ0_9ZZZZ</name>
<dbReference type="AlphaFoldDB" id="A0A6C0KWQ0"/>
<organism evidence="1">
    <name type="scientific">viral metagenome</name>
    <dbReference type="NCBI Taxonomy" id="1070528"/>
    <lineage>
        <taxon>unclassified sequences</taxon>
        <taxon>metagenomes</taxon>
        <taxon>organismal metagenomes</taxon>
    </lineage>
</organism>